<dbReference type="Proteomes" id="UP000282818">
    <property type="component" value="Unassembled WGS sequence"/>
</dbReference>
<dbReference type="GO" id="GO:0016491">
    <property type="term" value="F:oxidoreductase activity"/>
    <property type="evidence" value="ECO:0007669"/>
    <property type="project" value="UniProtKB-KW"/>
</dbReference>
<dbReference type="AlphaFoldDB" id="A0A437Q531"/>
<feature type="domain" description="FAD dependent oxidoreductase" evidence="2">
    <location>
        <begin position="29"/>
        <end position="381"/>
    </location>
</feature>
<dbReference type="Gene3D" id="3.50.50.60">
    <property type="entry name" value="FAD/NAD(P)-binding domain"/>
    <property type="match status" value="1"/>
</dbReference>
<name>A0A437Q531_9GAMM</name>
<organism evidence="3 4">
    <name type="scientific">Neptunomonas marina</name>
    <dbReference type="NCBI Taxonomy" id="1815562"/>
    <lineage>
        <taxon>Bacteria</taxon>
        <taxon>Pseudomonadati</taxon>
        <taxon>Pseudomonadota</taxon>
        <taxon>Gammaproteobacteria</taxon>
        <taxon>Oceanospirillales</taxon>
        <taxon>Oceanospirillaceae</taxon>
        <taxon>Neptunomonas</taxon>
    </lineage>
</organism>
<dbReference type="InterPro" id="IPR036188">
    <property type="entry name" value="FAD/NAD-bd_sf"/>
</dbReference>
<dbReference type="InterPro" id="IPR006076">
    <property type="entry name" value="FAD-dep_OxRdtase"/>
</dbReference>
<dbReference type="Pfam" id="PF01266">
    <property type="entry name" value="DAO"/>
    <property type="match status" value="1"/>
</dbReference>
<evidence type="ECO:0000313" key="4">
    <source>
        <dbReference type="Proteomes" id="UP000282818"/>
    </source>
</evidence>
<reference evidence="3 4" key="1">
    <citation type="submission" date="2019-01" db="EMBL/GenBank/DDBJ databases">
        <authorList>
            <person name="Chen W.-M."/>
        </authorList>
    </citation>
    <scope>NUCLEOTIDE SEQUENCE [LARGE SCALE GENOMIC DNA]</scope>
    <source>
        <strain evidence="3 4">HPM-16</strain>
    </source>
</reference>
<dbReference type="GO" id="GO:0005737">
    <property type="term" value="C:cytoplasm"/>
    <property type="evidence" value="ECO:0007669"/>
    <property type="project" value="TreeGrafter"/>
</dbReference>
<protein>
    <submittedName>
        <fullName evidence="3">FAD-binding oxidoreductase</fullName>
    </submittedName>
</protein>
<dbReference type="Gene3D" id="3.30.9.10">
    <property type="entry name" value="D-Amino Acid Oxidase, subunit A, domain 2"/>
    <property type="match status" value="1"/>
</dbReference>
<gene>
    <name evidence="3" type="ORF">EOE65_15630</name>
</gene>
<proteinExistence type="predicted"/>
<dbReference type="EMBL" id="SACQ01000008">
    <property type="protein sequence ID" value="RVU29599.1"/>
    <property type="molecule type" value="Genomic_DNA"/>
</dbReference>
<evidence type="ECO:0000256" key="1">
    <source>
        <dbReference type="ARBA" id="ARBA00023002"/>
    </source>
</evidence>
<keyword evidence="4" id="KW-1185">Reference proteome</keyword>
<dbReference type="PANTHER" id="PTHR13847:SF281">
    <property type="entry name" value="FAD DEPENDENT OXIDOREDUCTASE DOMAIN-CONTAINING PROTEIN"/>
    <property type="match status" value="1"/>
</dbReference>
<sequence length="425" mass="46723">MMGHIDSYYAATAKGFSEYQRLQGEQTADVCIVGAGFTGLSAALHLAEQGHSVVLLDAERVGWGASGRNGGQVCQGHNMDHDELSDALGKDGADRLWQLSLESVDLVKALIAKHKIDCDLKSGVLHVANKAGHAKEMQASVRYKQDKLHYNAIRYVDRQEVADLLGTDHYHGGEYWQDAAHLHPLNYALGLANACTQAGVAIFEQSRVTEIQKNAAGVVVKTAQGHVSAASVVLACNGYLEKLEPRIAGKIMPINNFILATEPLPDALARKINRDDVAVADSRFVINYFKLSADNRLLWGGGENYTRRFPSDIKQFVRKHMLEFYPELHDVQIDYGWGGTLAITLNRMPHFARLDQYTWVAQGYSGHGVALATLGGKLLAEAFGGQSERFEAFTQLPTRTFPGGTLLRWPGLVAGMLYYALRDRL</sequence>
<dbReference type="SUPFAM" id="SSF51905">
    <property type="entry name" value="FAD/NAD(P)-binding domain"/>
    <property type="match status" value="1"/>
</dbReference>
<evidence type="ECO:0000259" key="2">
    <source>
        <dbReference type="Pfam" id="PF01266"/>
    </source>
</evidence>
<accession>A0A437Q531</accession>
<keyword evidence="1" id="KW-0560">Oxidoreductase</keyword>
<comment type="caution">
    <text evidence="3">The sequence shown here is derived from an EMBL/GenBank/DDBJ whole genome shotgun (WGS) entry which is preliminary data.</text>
</comment>
<dbReference type="PANTHER" id="PTHR13847">
    <property type="entry name" value="SARCOSINE DEHYDROGENASE-RELATED"/>
    <property type="match status" value="1"/>
</dbReference>
<evidence type="ECO:0000313" key="3">
    <source>
        <dbReference type="EMBL" id="RVU29599.1"/>
    </source>
</evidence>
<dbReference type="RefSeq" id="WP_127695433.1">
    <property type="nucleotide sequence ID" value="NZ_SACQ01000008.1"/>
</dbReference>